<comment type="caution">
    <text evidence="2">Once thought to be involved in copper homeostasis, experiments in E.coli have shown this is not the case.</text>
</comment>
<comment type="subcellular location">
    <subcellularLocation>
        <location evidence="2">Cytoplasm</location>
    </subcellularLocation>
</comment>
<proteinExistence type="inferred from homology"/>
<keyword evidence="4" id="KW-1185">Reference proteome</keyword>
<dbReference type="PANTHER" id="PTHR12598:SF0">
    <property type="entry name" value="COPPER HOMEOSTASIS PROTEIN CUTC HOMOLOG"/>
    <property type="match status" value="1"/>
</dbReference>
<comment type="similarity">
    <text evidence="1 2">Belongs to the CutC family.</text>
</comment>
<name>A0A1G4QDM0_9CAUL</name>
<keyword evidence="2" id="KW-0963">Cytoplasm</keyword>
<protein>
    <recommendedName>
        <fullName evidence="2">PF03932 family protein CutC</fullName>
    </recommendedName>
</protein>
<evidence type="ECO:0000313" key="4">
    <source>
        <dbReference type="Proteomes" id="UP000199150"/>
    </source>
</evidence>
<dbReference type="Proteomes" id="UP000199150">
    <property type="component" value="Unassembled WGS sequence"/>
</dbReference>
<dbReference type="STRING" id="260084.SAMN02927928_1140"/>
<dbReference type="GO" id="GO:0005507">
    <property type="term" value="F:copper ion binding"/>
    <property type="evidence" value="ECO:0007669"/>
    <property type="project" value="TreeGrafter"/>
</dbReference>
<dbReference type="GO" id="GO:0005737">
    <property type="term" value="C:cytoplasm"/>
    <property type="evidence" value="ECO:0007669"/>
    <property type="project" value="UniProtKB-SubCell"/>
</dbReference>
<evidence type="ECO:0000313" key="3">
    <source>
        <dbReference type="EMBL" id="SCW42612.1"/>
    </source>
</evidence>
<dbReference type="InterPro" id="IPR005627">
    <property type="entry name" value="CutC-like"/>
</dbReference>
<dbReference type="Gene3D" id="3.20.20.380">
    <property type="entry name" value="Copper homeostasis (CutC) domain"/>
    <property type="match status" value="1"/>
</dbReference>
<dbReference type="InterPro" id="IPR036822">
    <property type="entry name" value="CutC-like_dom_sf"/>
</dbReference>
<dbReference type="PANTHER" id="PTHR12598">
    <property type="entry name" value="COPPER HOMEOSTASIS PROTEIN CUTC"/>
    <property type="match status" value="1"/>
</dbReference>
<dbReference type="SUPFAM" id="SSF110395">
    <property type="entry name" value="CutC-like"/>
    <property type="match status" value="1"/>
</dbReference>
<gene>
    <name evidence="2" type="primary">cutC</name>
    <name evidence="3" type="ORF">SAMN02927928_1140</name>
</gene>
<accession>A0A1G4QDM0</accession>
<reference evidence="4" key="1">
    <citation type="submission" date="2016-10" db="EMBL/GenBank/DDBJ databases">
        <authorList>
            <person name="Varghese N."/>
            <person name="Submissions S."/>
        </authorList>
    </citation>
    <scope>NUCLEOTIDE SEQUENCE [LARGE SCALE GENOMIC DNA]</scope>
    <source>
        <strain evidence="4">CGMCC 1.3431</strain>
    </source>
</reference>
<sequence>MHDMSHSVTNRLLEVVVDTAAGLRTAVDSGADRVELVAALSEGGLTPSVGLMKLGGECGCPTRAMIRPRAGDFTYTAEELHIMHSDIVAAASCGLEGVVLGANLTSGALDEAALKGLVVHAKAHGLAVAMHRGFDLVPDLSAALEIAISLGIDTLLTSGGGQTAAEGVEGLAALVAQAAGRIEILAGKGITAENVGPILDAGVSAIHASCNAPIPPHDSRAFALGYVSANMRDTDARSVAHLKSILTTRGNA</sequence>
<dbReference type="HAMAP" id="MF_00795">
    <property type="entry name" value="CutC"/>
    <property type="match status" value="1"/>
</dbReference>
<evidence type="ECO:0000256" key="1">
    <source>
        <dbReference type="ARBA" id="ARBA00007768"/>
    </source>
</evidence>
<dbReference type="AlphaFoldDB" id="A0A1G4QDM0"/>
<evidence type="ECO:0000256" key="2">
    <source>
        <dbReference type="HAMAP-Rule" id="MF_00795"/>
    </source>
</evidence>
<dbReference type="EMBL" id="FMTS01000001">
    <property type="protein sequence ID" value="SCW42612.1"/>
    <property type="molecule type" value="Genomic_DNA"/>
</dbReference>
<dbReference type="Pfam" id="PF03932">
    <property type="entry name" value="CutC"/>
    <property type="match status" value="1"/>
</dbReference>
<organism evidence="3 4">
    <name type="scientific">Asticcacaulis taihuensis</name>
    <dbReference type="NCBI Taxonomy" id="260084"/>
    <lineage>
        <taxon>Bacteria</taxon>
        <taxon>Pseudomonadati</taxon>
        <taxon>Pseudomonadota</taxon>
        <taxon>Alphaproteobacteria</taxon>
        <taxon>Caulobacterales</taxon>
        <taxon>Caulobacteraceae</taxon>
        <taxon>Asticcacaulis</taxon>
    </lineage>
</organism>